<evidence type="ECO:0000313" key="2">
    <source>
        <dbReference type="EMBL" id="MBA8912060.1"/>
    </source>
</evidence>
<keyword evidence="1" id="KW-1133">Transmembrane helix</keyword>
<dbReference type="RefSeq" id="WP_182554248.1">
    <property type="nucleotide sequence ID" value="NZ_BPRF01000005.1"/>
</dbReference>
<dbReference type="AlphaFoldDB" id="A0AA40VAJ0"/>
<evidence type="ECO:0000313" key="3">
    <source>
        <dbReference type="Proteomes" id="UP000543554"/>
    </source>
</evidence>
<dbReference type="Proteomes" id="UP000543554">
    <property type="component" value="Unassembled WGS sequence"/>
</dbReference>
<sequence>MAALLLDIGALDCAVLAAGVAQRAHAVRVQSRFTALIPCALLAIGAGLLVLARAA</sequence>
<keyword evidence="1" id="KW-0472">Membrane</keyword>
<organism evidence="2 3">
    <name type="scientific">Methylorubrum thiocyanatum</name>
    <dbReference type="NCBI Taxonomy" id="47958"/>
    <lineage>
        <taxon>Bacteria</taxon>
        <taxon>Pseudomonadati</taxon>
        <taxon>Pseudomonadota</taxon>
        <taxon>Alphaproteobacteria</taxon>
        <taxon>Hyphomicrobiales</taxon>
        <taxon>Methylobacteriaceae</taxon>
        <taxon>Methylorubrum</taxon>
    </lineage>
</organism>
<name>A0AA40VAJ0_9HYPH</name>
<feature type="transmembrane region" description="Helical" evidence="1">
    <location>
        <begin position="33"/>
        <end position="52"/>
    </location>
</feature>
<accession>A0AA40VAJ0</accession>
<protein>
    <submittedName>
        <fullName evidence="2">Uncharacterized protein</fullName>
    </submittedName>
</protein>
<dbReference type="EMBL" id="JACJIB010000002">
    <property type="protein sequence ID" value="MBA8912060.1"/>
    <property type="molecule type" value="Genomic_DNA"/>
</dbReference>
<evidence type="ECO:0000256" key="1">
    <source>
        <dbReference type="SAM" id="Phobius"/>
    </source>
</evidence>
<keyword evidence="1" id="KW-0812">Transmembrane</keyword>
<gene>
    <name evidence="2" type="ORF">HNR51_001128</name>
</gene>
<keyword evidence="3" id="KW-1185">Reference proteome</keyword>
<proteinExistence type="predicted"/>
<reference evidence="2 3" key="1">
    <citation type="submission" date="2020-08" db="EMBL/GenBank/DDBJ databases">
        <title>Genomic Encyclopedia of Type Strains, Phase IV (KMG-IV): sequencing the most valuable type-strain genomes for metagenomic binning, comparative biology and taxonomic classification.</title>
        <authorList>
            <person name="Goeker M."/>
        </authorList>
    </citation>
    <scope>NUCLEOTIDE SEQUENCE [LARGE SCALE GENOMIC DNA]</scope>
    <source>
        <strain evidence="2 3">DSM 11490</strain>
    </source>
</reference>
<comment type="caution">
    <text evidence="2">The sequence shown here is derived from an EMBL/GenBank/DDBJ whole genome shotgun (WGS) entry which is preliminary data.</text>
</comment>